<feature type="domain" description="Iminophenyl-pyruvate dimer synthase" evidence="1">
    <location>
        <begin position="47"/>
        <end position="278"/>
    </location>
</feature>
<reference evidence="2 3" key="1">
    <citation type="submission" date="2020-09" db="EMBL/GenBank/DDBJ databases">
        <title>Genome sequences of type strains of Chitinophaga qingshengii and Chitinophaga varians.</title>
        <authorList>
            <person name="Kittiwongwattana C."/>
        </authorList>
    </citation>
    <scope>NUCLEOTIDE SEQUENCE [LARGE SCALE GENOMIC DNA]</scope>
    <source>
        <strain evidence="2 3">JCM 30026</strain>
    </source>
</reference>
<evidence type="ECO:0000313" key="3">
    <source>
        <dbReference type="Proteomes" id="UP000659124"/>
    </source>
</evidence>
<dbReference type="SUPFAM" id="SSF47240">
    <property type="entry name" value="Ferritin-like"/>
    <property type="match status" value="1"/>
</dbReference>
<keyword evidence="3" id="KW-1185">Reference proteome</keyword>
<dbReference type="RefSeq" id="WP_188088232.1">
    <property type="nucleotide sequence ID" value="NZ_JACVFC010000001.1"/>
</dbReference>
<dbReference type="PANTHER" id="PTHR34400:SF4">
    <property type="entry name" value="MEMBRANE PROTEIN"/>
    <property type="match status" value="1"/>
</dbReference>
<dbReference type="Gene3D" id="1.20.1260.10">
    <property type="match status" value="1"/>
</dbReference>
<dbReference type="Proteomes" id="UP000659124">
    <property type="component" value="Unassembled WGS sequence"/>
</dbReference>
<gene>
    <name evidence="2" type="ORF">ICL07_12475</name>
</gene>
<dbReference type="InterPro" id="IPR026820">
    <property type="entry name" value="VioB/RebD_dom"/>
</dbReference>
<comment type="caution">
    <text evidence="2">The sequence shown here is derived from an EMBL/GenBank/DDBJ whole genome shotgun (WGS) entry which is preliminary data.</text>
</comment>
<evidence type="ECO:0000313" key="2">
    <source>
        <dbReference type="EMBL" id="MBC9931196.1"/>
    </source>
</evidence>
<dbReference type="PANTHER" id="PTHR34400">
    <property type="match status" value="1"/>
</dbReference>
<organism evidence="2 3">
    <name type="scientific">Chitinophaga qingshengii</name>
    <dbReference type="NCBI Taxonomy" id="1569794"/>
    <lineage>
        <taxon>Bacteria</taxon>
        <taxon>Pseudomonadati</taxon>
        <taxon>Bacteroidota</taxon>
        <taxon>Chitinophagia</taxon>
        <taxon>Chitinophagales</taxon>
        <taxon>Chitinophagaceae</taxon>
        <taxon>Chitinophaga</taxon>
    </lineage>
</organism>
<proteinExistence type="predicted"/>
<dbReference type="InterPro" id="IPR009078">
    <property type="entry name" value="Ferritin-like_SF"/>
</dbReference>
<dbReference type="Pfam" id="PF12902">
    <property type="entry name" value="Ferritin-like"/>
    <property type="match status" value="1"/>
</dbReference>
<protein>
    <submittedName>
        <fullName evidence="2">Ferritin-like protein</fullName>
    </submittedName>
</protein>
<dbReference type="EMBL" id="JACVFC010000001">
    <property type="protein sequence ID" value="MBC9931196.1"/>
    <property type="molecule type" value="Genomic_DNA"/>
</dbReference>
<sequence>MAFEKSVKGERQTLLPDDFLADLPVVDETLSIEDDFDKKLSELKKQLQIALELEHSTIPPYLCALYSIKPGTNLMPVEIIKSVVLEEMLHMIMVANLINAVGGKPRIGAKEQGEDRDFVPNYPAHLPGNVDPSLTINLECFSKKSIQTFWRIEHPSSDRNLPTEFSASQYGSIGEFYEALLKNIITLEAAAKAKGRSIFHKNPDKQVKPEHYYGAGGKLFSVENLEDAIKVIKEIVGQGEGTLGSIFSTPYREGDPKYLIFGPDVEEYAHYFRFKEVFYERFYAVDDSAHRDSPNKGLPTGERFNVDWDAVYKMKPNPTLADYKKNMPGVYPKAREFSLTYSALLNNINDACNGNPDVLSKGIPLMYQLKYQAIELMNIPIGNGLMAGPTFEYIQ</sequence>
<evidence type="ECO:0000259" key="1">
    <source>
        <dbReference type="Pfam" id="PF12902"/>
    </source>
</evidence>
<accession>A0ABR7TNV3</accession>
<name>A0ABR7TNV3_9BACT</name>
<dbReference type="InterPro" id="IPR012347">
    <property type="entry name" value="Ferritin-like"/>
</dbReference>